<keyword evidence="4" id="KW-1185">Reference proteome</keyword>
<protein>
    <recommendedName>
        <fullName evidence="2">C2H2-type domain-containing protein</fullName>
    </recommendedName>
</protein>
<feature type="compositionally biased region" description="Polar residues" evidence="1">
    <location>
        <begin position="138"/>
        <end position="147"/>
    </location>
</feature>
<proteinExistence type="predicted"/>
<feature type="region of interest" description="Disordered" evidence="1">
    <location>
        <begin position="133"/>
        <end position="179"/>
    </location>
</feature>
<evidence type="ECO:0000256" key="1">
    <source>
        <dbReference type="SAM" id="MobiDB-lite"/>
    </source>
</evidence>
<organism evidence="3 4">
    <name type="scientific">Mycena venus</name>
    <dbReference type="NCBI Taxonomy" id="2733690"/>
    <lineage>
        <taxon>Eukaryota</taxon>
        <taxon>Fungi</taxon>
        <taxon>Dikarya</taxon>
        <taxon>Basidiomycota</taxon>
        <taxon>Agaricomycotina</taxon>
        <taxon>Agaricomycetes</taxon>
        <taxon>Agaricomycetidae</taxon>
        <taxon>Agaricales</taxon>
        <taxon>Marasmiineae</taxon>
        <taxon>Mycenaceae</taxon>
        <taxon>Mycena</taxon>
    </lineage>
</organism>
<evidence type="ECO:0000259" key="2">
    <source>
        <dbReference type="PROSITE" id="PS00028"/>
    </source>
</evidence>
<feature type="region of interest" description="Disordered" evidence="1">
    <location>
        <begin position="195"/>
        <end position="219"/>
    </location>
</feature>
<dbReference type="EMBL" id="JACAZI010000009">
    <property type="protein sequence ID" value="KAF7352635.1"/>
    <property type="molecule type" value="Genomic_DNA"/>
</dbReference>
<evidence type="ECO:0000313" key="4">
    <source>
        <dbReference type="Proteomes" id="UP000620124"/>
    </source>
</evidence>
<name>A0A8H6Y227_9AGAR</name>
<comment type="caution">
    <text evidence="3">The sequence shown here is derived from an EMBL/GenBank/DDBJ whole genome shotgun (WGS) entry which is preliminary data.</text>
</comment>
<feature type="compositionally biased region" description="Polar residues" evidence="1">
    <location>
        <begin position="195"/>
        <end position="216"/>
    </location>
</feature>
<dbReference type="PROSITE" id="PS00028">
    <property type="entry name" value="ZINC_FINGER_C2H2_1"/>
    <property type="match status" value="1"/>
</dbReference>
<sequence>MSQSSEYSPLQCRWKWCRNTYPTVVDLLEHVREHVRQTEPVYFRDLALHRRAEDGFGSSLSVITMGSGSDQSVAQNSIDPVPDACSLSLPSLFLPAAAAASPIPQAPLPVMDFSLLLDSPSRPLKRQKIMSPGIDLSLSHSRSNSTQTPPPRGLNRTPGFASLASASESSQAIPNPEVPDLDTLISQTLAGASSQNHFASPNGTVPHGSQSFSGSDGSVERHLTQDFDTTFEGAVPNFNDVLRANGLAAKFIDGNVPSVWRISRAAASKAPVLVPVAEACVQPEDDPIWCLSDPRFGRSGWSHSKYYYVPASAQDLYIDTCEDVPFWFIEDIESGVAQSTIR</sequence>
<feature type="domain" description="C2H2-type" evidence="2">
    <location>
        <begin position="12"/>
        <end position="34"/>
    </location>
</feature>
<dbReference type="OrthoDB" id="3270241at2759"/>
<dbReference type="InterPro" id="IPR013087">
    <property type="entry name" value="Znf_C2H2_type"/>
</dbReference>
<feature type="compositionally biased region" description="Low complexity" evidence="1">
    <location>
        <begin position="161"/>
        <end position="172"/>
    </location>
</feature>
<reference evidence="3" key="1">
    <citation type="submission" date="2020-05" db="EMBL/GenBank/DDBJ databases">
        <title>Mycena genomes resolve the evolution of fungal bioluminescence.</title>
        <authorList>
            <person name="Tsai I.J."/>
        </authorList>
    </citation>
    <scope>NUCLEOTIDE SEQUENCE</scope>
    <source>
        <strain evidence="3">CCC161011</strain>
    </source>
</reference>
<accession>A0A8H6Y227</accession>
<gene>
    <name evidence="3" type="ORF">MVEN_01229200</name>
</gene>
<dbReference type="Proteomes" id="UP000620124">
    <property type="component" value="Unassembled WGS sequence"/>
</dbReference>
<dbReference type="AlphaFoldDB" id="A0A8H6Y227"/>
<evidence type="ECO:0000313" key="3">
    <source>
        <dbReference type="EMBL" id="KAF7352635.1"/>
    </source>
</evidence>